<name>A0A9P3URG1_LYOSH</name>
<feature type="region of interest" description="Disordered" evidence="1">
    <location>
        <begin position="1"/>
        <end position="165"/>
    </location>
</feature>
<feature type="compositionally biased region" description="Basic and acidic residues" evidence="1">
    <location>
        <begin position="235"/>
        <end position="244"/>
    </location>
</feature>
<reference evidence="2" key="1">
    <citation type="submission" date="2022-07" db="EMBL/GenBank/DDBJ databases">
        <title>The genome of Lyophyllum shimeji provides insight into the initial evolution of ectomycorrhizal fungal genome.</title>
        <authorList>
            <person name="Kobayashi Y."/>
            <person name="Shibata T."/>
            <person name="Hirakawa H."/>
            <person name="Shigenobu S."/>
            <person name="Nishiyama T."/>
            <person name="Yamada A."/>
            <person name="Hasebe M."/>
            <person name="Kawaguchi M."/>
        </authorList>
    </citation>
    <scope>NUCLEOTIDE SEQUENCE</scope>
    <source>
        <strain evidence="2">AT787</strain>
    </source>
</reference>
<evidence type="ECO:0000256" key="1">
    <source>
        <dbReference type="SAM" id="MobiDB-lite"/>
    </source>
</evidence>
<feature type="compositionally biased region" description="Low complexity" evidence="1">
    <location>
        <begin position="52"/>
        <end position="67"/>
    </location>
</feature>
<feature type="compositionally biased region" description="Polar residues" evidence="1">
    <location>
        <begin position="11"/>
        <end position="23"/>
    </location>
</feature>
<dbReference type="AlphaFoldDB" id="A0A9P3URG1"/>
<sequence>MMRSISPLSFAPSSPHITPSSPLSFADSLPPHNSHDADMPDDDKADILPTSEPRAAEPVEPEPASTPEVKHDPEETDENLISPLVVPRSATPPPEPPLSAVALESNNSDGQVVDGAAPASIPSHLASTAPVEERPNPAEPDDAGAMDTGEELSVLQPGGVVGDNSAVGITAAGEMDVEIENLVVVTEAKAKGESPARDVEVGALKSRDENSVVDLRGEGSSTSKPGAAKEKRKKKEDEQREGPARKKSRVLSEDPGNGSAKGSGAEKQRKWHKEGKRRLEEEDEDEEEEENKHVAPAPKTKKQKKADSEAPPRRSRQSSATASSTSRSKSPASSSSSASSSSKHPPSDERKPRAKPPPKDPETQALDAEICGMLIECMATSRASSLPASTLYKSVMECRPALKAQRSEKEWIAIFERVLHEGEASRGGSGVFGKVESSFKDESDRPLEAQWFYVPEMDEDQERAALIRSMMPRPGKRSETKKYKQYYYRPLAKISRWDPEDEI</sequence>
<evidence type="ECO:0000313" key="3">
    <source>
        <dbReference type="Proteomes" id="UP001063166"/>
    </source>
</evidence>
<proteinExistence type="predicted"/>
<organism evidence="2 3">
    <name type="scientific">Lyophyllum shimeji</name>
    <name type="common">Hon-shimeji</name>
    <name type="synonym">Tricholoma shimeji</name>
    <dbReference type="NCBI Taxonomy" id="47721"/>
    <lineage>
        <taxon>Eukaryota</taxon>
        <taxon>Fungi</taxon>
        <taxon>Dikarya</taxon>
        <taxon>Basidiomycota</taxon>
        <taxon>Agaricomycotina</taxon>
        <taxon>Agaricomycetes</taxon>
        <taxon>Agaricomycetidae</taxon>
        <taxon>Agaricales</taxon>
        <taxon>Tricholomatineae</taxon>
        <taxon>Lyophyllaceae</taxon>
        <taxon>Lyophyllum</taxon>
    </lineage>
</organism>
<feature type="compositionally biased region" description="Acidic residues" evidence="1">
    <location>
        <begin position="139"/>
        <end position="150"/>
    </location>
</feature>
<evidence type="ECO:0000313" key="2">
    <source>
        <dbReference type="EMBL" id="GLB45039.1"/>
    </source>
</evidence>
<protein>
    <submittedName>
        <fullName evidence="2">Uncharacterized protein</fullName>
    </submittedName>
</protein>
<feature type="compositionally biased region" description="Basic and acidic residues" evidence="1">
    <location>
        <begin position="345"/>
        <end position="362"/>
    </location>
</feature>
<feature type="region of interest" description="Disordered" evidence="1">
    <location>
        <begin position="187"/>
        <end position="367"/>
    </location>
</feature>
<feature type="compositionally biased region" description="Basic and acidic residues" evidence="1">
    <location>
        <begin position="188"/>
        <end position="210"/>
    </location>
</feature>
<comment type="caution">
    <text evidence="2">The sequence shown here is derived from an EMBL/GenBank/DDBJ whole genome shotgun (WGS) entry which is preliminary data.</text>
</comment>
<dbReference type="OrthoDB" id="5348546at2759"/>
<dbReference type="EMBL" id="BRPK01000019">
    <property type="protein sequence ID" value="GLB45039.1"/>
    <property type="molecule type" value="Genomic_DNA"/>
</dbReference>
<feature type="compositionally biased region" description="Low complexity" evidence="1">
    <location>
        <begin position="317"/>
        <end position="344"/>
    </location>
</feature>
<dbReference type="Proteomes" id="UP001063166">
    <property type="component" value="Unassembled WGS sequence"/>
</dbReference>
<accession>A0A9P3URG1</accession>
<gene>
    <name evidence="2" type="ORF">LshimejAT787_1901170</name>
</gene>
<keyword evidence="3" id="KW-1185">Reference proteome</keyword>